<evidence type="ECO:0000313" key="3">
    <source>
        <dbReference type="Proteomes" id="UP000298355"/>
    </source>
</evidence>
<accession>A0ABY2JAN0</accession>
<keyword evidence="1" id="KW-0812">Transmembrane</keyword>
<dbReference type="Proteomes" id="UP000298355">
    <property type="component" value="Unassembled WGS sequence"/>
</dbReference>
<dbReference type="RefSeq" id="WP_134362201.1">
    <property type="nucleotide sequence ID" value="NZ_SOGJ01000010.1"/>
</dbReference>
<organism evidence="2 3">
    <name type="scientific">Cryobacterium breve</name>
    <dbReference type="NCBI Taxonomy" id="1259258"/>
    <lineage>
        <taxon>Bacteria</taxon>
        <taxon>Bacillati</taxon>
        <taxon>Actinomycetota</taxon>
        <taxon>Actinomycetes</taxon>
        <taxon>Micrococcales</taxon>
        <taxon>Microbacteriaceae</taxon>
        <taxon>Cryobacterium</taxon>
    </lineage>
</organism>
<gene>
    <name evidence="2" type="ORF">E3O65_02605</name>
</gene>
<name>A0ABY2JAN0_9MICO</name>
<reference evidence="2 3" key="1">
    <citation type="submission" date="2019-03" db="EMBL/GenBank/DDBJ databases">
        <title>Genomics of glacier-inhabiting Cryobacterium strains.</title>
        <authorList>
            <person name="Liu Q."/>
            <person name="Xin Y.-H."/>
        </authorList>
    </citation>
    <scope>NUCLEOTIDE SEQUENCE [LARGE SCALE GENOMIC DNA]</scope>
    <source>
        <strain evidence="2 3">TMT4-23</strain>
    </source>
</reference>
<evidence type="ECO:0000256" key="1">
    <source>
        <dbReference type="SAM" id="Phobius"/>
    </source>
</evidence>
<keyword evidence="1" id="KW-1133">Transmembrane helix</keyword>
<keyword evidence="1" id="KW-0472">Membrane</keyword>
<evidence type="ECO:0008006" key="4">
    <source>
        <dbReference type="Google" id="ProtNLM"/>
    </source>
</evidence>
<feature type="transmembrane region" description="Helical" evidence="1">
    <location>
        <begin position="149"/>
        <end position="169"/>
    </location>
</feature>
<feature type="transmembrane region" description="Helical" evidence="1">
    <location>
        <begin position="6"/>
        <end position="24"/>
    </location>
</feature>
<dbReference type="EMBL" id="SOGJ01000010">
    <property type="protein sequence ID" value="TFD00679.1"/>
    <property type="molecule type" value="Genomic_DNA"/>
</dbReference>
<sequence>MSSEVLGGGVMIAVAAALWVTYLMPTWARRRQYLATERNAVRLQQTMRILAETSEVPQQVRLEANARTVMTQRKLLAQAEDDARAEAKAVTDAAVAARRSAAALAAANRAAAAQAVAAQAATVRTQIAASGSTLSAAAERGRRLRRVRALTSLTLLVGTVLFVTGIVAVATGGAWTALVSGLVVSTLAFGALSRLARTARRANRLAAAAGSGVKTHVRVGQKFEPVQLDETPVVASSWTPLPLPRPMHLSRGSVAQAAMASVDASAELRRVAAEAELARRAAALEVAVTPLKRVTVAAPAAAPAAPAAAPLAAPAASRFASMGVVGDTAPGMSDLDDVLRRRRAVG</sequence>
<proteinExistence type="predicted"/>
<evidence type="ECO:0000313" key="2">
    <source>
        <dbReference type="EMBL" id="TFD00679.1"/>
    </source>
</evidence>
<protein>
    <recommendedName>
        <fullName evidence="4">Large exoprotein</fullName>
    </recommendedName>
</protein>
<keyword evidence="3" id="KW-1185">Reference proteome</keyword>
<comment type="caution">
    <text evidence="2">The sequence shown here is derived from an EMBL/GenBank/DDBJ whole genome shotgun (WGS) entry which is preliminary data.</text>
</comment>
<feature type="transmembrane region" description="Helical" evidence="1">
    <location>
        <begin position="175"/>
        <end position="196"/>
    </location>
</feature>